<evidence type="ECO:0000313" key="3">
    <source>
        <dbReference type="Proteomes" id="UP001218218"/>
    </source>
</evidence>
<evidence type="ECO:0000256" key="1">
    <source>
        <dbReference type="SAM" id="MobiDB-lite"/>
    </source>
</evidence>
<dbReference type="Proteomes" id="UP001218218">
    <property type="component" value="Unassembled WGS sequence"/>
</dbReference>
<protein>
    <submittedName>
        <fullName evidence="2">Uncharacterized protein</fullName>
    </submittedName>
</protein>
<organism evidence="2 3">
    <name type="scientific">Mycena albidolilacea</name>
    <dbReference type="NCBI Taxonomy" id="1033008"/>
    <lineage>
        <taxon>Eukaryota</taxon>
        <taxon>Fungi</taxon>
        <taxon>Dikarya</taxon>
        <taxon>Basidiomycota</taxon>
        <taxon>Agaricomycotina</taxon>
        <taxon>Agaricomycetes</taxon>
        <taxon>Agaricomycetidae</taxon>
        <taxon>Agaricales</taxon>
        <taxon>Marasmiineae</taxon>
        <taxon>Mycenaceae</taxon>
        <taxon>Mycena</taxon>
    </lineage>
</organism>
<feature type="region of interest" description="Disordered" evidence="1">
    <location>
        <begin position="84"/>
        <end position="108"/>
    </location>
</feature>
<feature type="region of interest" description="Disordered" evidence="1">
    <location>
        <begin position="133"/>
        <end position="152"/>
    </location>
</feature>
<keyword evidence="3" id="KW-1185">Reference proteome</keyword>
<accession>A0AAD6YY14</accession>
<proteinExistence type="predicted"/>
<name>A0AAD6YY14_9AGAR</name>
<comment type="caution">
    <text evidence="2">The sequence shown here is derived from an EMBL/GenBank/DDBJ whole genome shotgun (WGS) entry which is preliminary data.</text>
</comment>
<reference evidence="2" key="1">
    <citation type="submission" date="2023-03" db="EMBL/GenBank/DDBJ databases">
        <title>Massive genome expansion in bonnet fungi (Mycena s.s.) driven by repeated elements and novel gene families across ecological guilds.</title>
        <authorList>
            <consortium name="Lawrence Berkeley National Laboratory"/>
            <person name="Harder C.B."/>
            <person name="Miyauchi S."/>
            <person name="Viragh M."/>
            <person name="Kuo A."/>
            <person name="Thoen E."/>
            <person name="Andreopoulos B."/>
            <person name="Lu D."/>
            <person name="Skrede I."/>
            <person name="Drula E."/>
            <person name="Henrissat B."/>
            <person name="Morin E."/>
            <person name="Kohler A."/>
            <person name="Barry K."/>
            <person name="LaButti K."/>
            <person name="Morin E."/>
            <person name="Salamov A."/>
            <person name="Lipzen A."/>
            <person name="Mereny Z."/>
            <person name="Hegedus B."/>
            <person name="Baldrian P."/>
            <person name="Stursova M."/>
            <person name="Weitz H."/>
            <person name="Taylor A."/>
            <person name="Grigoriev I.V."/>
            <person name="Nagy L.G."/>
            <person name="Martin F."/>
            <person name="Kauserud H."/>
        </authorList>
    </citation>
    <scope>NUCLEOTIDE SEQUENCE</scope>
    <source>
        <strain evidence="2">CBHHK002</strain>
    </source>
</reference>
<feature type="compositionally biased region" description="Basic and acidic residues" evidence="1">
    <location>
        <begin position="84"/>
        <end position="94"/>
    </location>
</feature>
<gene>
    <name evidence="2" type="ORF">DFH08DRAFT_978808</name>
</gene>
<evidence type="ECO:0000313" key="2">
    <source>
        <dbReference type="EMBL" id="KAJ7301403.1"/>
    </source>
</evidence>
<dbReference type="InterPro" id="IPR012337">
    <property type="entry name" value="RNaseH-like_sf"/>
</dbReference>
<dbReference type="AlphaFoldDB" id="A0AAD6YY14"/>
<dbReference type="EMBL" id="JARIHO010000136">
    <property type="protein sequence ID" value="KAJ7301403.1"/>
    <property type="molecule type" value="Genomic_DNA"/>
</dbReference>
<sequence length="322" mass="35722">MQIGCGGHVTNLVAQCIISHSIYGFPIVPDLHSRNITATLGLAPSIAEKDLYEDTHKFSLVYNPDEDPVVMAETEEMAKDIKAGRLEKDIHDPDPSGSDLSDSGDEENEGLLVDEAPVLAVEEVPTEEVGMVQEPADAGPGTGNGKTGKKAKPEKVFTPVDKIHSSVVHILRSEIRRKKARVLIYKLADPEYRHLVFMRSMVIRWNTMYAEMQRARNLSAALDVFVADMARGLTGKAKAAALATKKKWEMHSSDWEFIDKLMDTLEVLQAVTLELSRKGVPTICKILLLYKLMETRLASLADEHEFEEPQIARALLRISGFS</sequence>
<dbReference type="SUPFAM" id="SSF53098">
    <property type="entry name" value="Ribonuclease H-like"/>
    <property type="match status" value="1"/>
</dbReference>